<evidence type="ECO:0000313" key="2">
    <source>
        <dbReference type="Proteomes" id="UP001270362"/>
    </source>
</evidence>
<gene>
    <name evidence="1" type="ORF">B0T22DRAFT_379403</name>
</gene>
<dbReference type="AlphaFoldDB" id="A0AAE1CDQ3"/>
<reference evidence="1" key="1">
    <citation type="journal article" date="2023" name="Mol. Phylogenet. Evol.">
        <title>Genome-scale phylogeny and comparative genomics of the fungal order Sordariales.</title>
        <authorList>
            <person name="Hensen N."/>
            <person name="Bonometti L."/>
            <person name="Westerberg I."/>
            <person name="Brannstrom I.O."/>
            <person name="Guillou S."/>
            <person name="Cros-Aarteil S."/>
            <person name="Calhoun S."/>
            <person name="Haridas S."/>
            <person name="Kuo A."/>
            <person name="Mondo S."/>
            <person name="Pangilinan J."/>
            <person name="Riley R."/>
            <person name="LaButti K."/>
            <person name="Andreopoulos B."/>
            <person name="Lipzen A."/>
            <person name="Chen C."/>
            <person name="Yan M."/>
            <person name="Daum C."/>
            <person name="Ng V."/>
            <person name="Clum A."/>
            <person name="Steindorff A."/>
            <person name="Ohm R.A."/>
            <person name="Martin F."/>
            <person name="Silar P."/>
            <person name="Natvig D.O."/>
            <person name="Lalanne C."/>
            <person name="Gautier V."/>
            <person name="Ament-Velasquez S.L."/>
            <person name="Kruys A."/>
            <person name="Hutchinson M.I."/>
            <person name="Powell A.J."/>
            <person name="Barry K."/>
            <person name="Miller A.N."/>
            <person name="Grigoriev I.V."/>
            <person name="Debuchy R."/>
            <person name="Gladieux P."/>
            <person name="Hiltunen Thoren M."/>
            <person name="Johannesson H."/>
        </authorList>
    </citation>
    <scope>NUCLEOTIDE SEQUENCE</scope>
    <source>
        <strain evidence="1">CBS 314.62</strain>
    </source>
</reference>
<evidence type="ECO:0000313" key="1">
    <source>
        <dbReference type="EMBL" id="KAK3689837.1"/>
    </source>
</evidence>
<reference evidence="1" key="2">
    <citation type="submission" date="2023-06" db="EMBL/GenBank/DDBJ databases">
        <authorList>
            <consortium name="Lawrence Berkeley National Laboratory"/>
            <person name="Haridas S."/>
            <person name="Hensen N."/>
            <person name="Bonometti L."/>
            <person name="Westerberg I."/>
            <person name="Brannstrom I.O."/>
            <person name="Guillou S."/>
            <person name="Cros-Aarteil S."/>
            <person name="Calhoun S."/>
            <person name="Kuo A."/>
            <person name="Mondo S."/>
            <person name="Pangilinan J."/>
            <person name="Riley R."/>
            <person name="Labutti K."/>
            <person name="Andreopoulos B."/>
            <person name="Lipzen A."/>
            <person name="Chen C."/>
            <person name="Yanf M."/>
            <person name="Daum C."/>
            <person name="Ng V."/>
            <person name="Clum A."/>
            <person name="Steindorff A."/>
            <person name="Ohm R."/>
            <person name="Martin F."/>
            <person name="Silar P."/>
            <person name="Natvig D."/>
            <person name="Lalanne C."/>
            <person name="Gautier V."/>
            <person name="Ament-Velasquez S.L."/>
            <person name="Kruys A."/>
            <person name="Hutchinson M.I."/>
            <person name="Powell A.J."/>
            <person name="Barry K."/>
            <person name="Miller A.N."/>
            <person name="Grigoriev I.V."/>
            <person name="Debuchy R."/>
            <person name="Gladieux P."/>
            <person name="Thoren M.H."/>
            <person name="Johannesson H."/>
        </authorList>
    </citation>
    <scope>NUCLEOTIDE SEQUENCE</scope>
    <source>
        <strain evidence="1">CBS 314.62</strain>
    </source>
</reference>
<protein>
    <submittedName>
        <fullName evidence="1">Uncharacterized protein</fullName>
    </submittedName>
</protein>
<dbReference type="EMBL" id="JAULSO010000002">
    <property type="protein sequence ID" value="KAK3689837.1"/>
    <property type="molecule type" value="Genomic_DNA"/>
</dbReference>
<comment type="caution">
    <text evidence="1">The sequence shown here is derived from an EMBL/GenBank/DDBJ whole genome shotgun (WGS) entry which is preliminary data.</text>
</comment>
<accession>A0AAE1CDQ3</accession>
<name>A0AAE1CDQ3_9PEZI</name>
<dbReference type="Proteomes" id="UP001270362">
    <property type="component" value="Unassembled WGS sequence"/>
</dbReference>
<sequence>MPDQSWITKSSEQLTLCWLPDPRRMEDNPWRKDVILGPTFGTVFRSLAELPSGADDISSDAFQDIYNYARSKHTLEIFFSHAGVSFQKDLHINDSLHWNETGDYDIGATGTSSIKYLYETDGRGEIGLPTVVKGWQFLGVGQDSAVDADDIFRNELVRSVFRLDESLPQAGMVPYNSTLWYNGTATALQAPFLNFGTGCRWSASALGECLCYKGEPMTADFRIREHFICTNGSEYVWGFAGFITQVGIILEAAWCLVCICLWVSATQHSKLARHDRTAIGTVRNMLDLSQAIGEELQGNISLYTDKELRQALKSSDPVGYAVRGRRDGADYLGLVSVPGGQVTRRRYMRIETERQVA</sequence>
<keyword evidence="2" id="KW-1185">Reference proteome</keyword>
<organism evidence="1 2">
    <name type="scientific">Podospora appendiculata</name>
    <dbReference type="NCBI Taxonomy" id="314037"/>
    <lineage>
        <taxon>Eukaryota</taxon>
        <taxon>Fungi</taxon>
        <taxon>Dikarya</taxon>
        <taxon>Ascomycota</taxon>
        <taxon>Pezizomycotina</taxon>
        <taxon>Sordariomycetes</taxon>
        <taxon>Sordariomycetidae</taxon>
        <taxon>Sordariales</taxon>
        <taxon>Podosporaceae</taxon>
        <taxon>Podospora</taxon>
    </lineage>
</organism>
<proteinExistence type="predicted"/>